<evidence type="ECO:0000256" key="2">
    <source>
        <dbReference type="ARBA" id="ARBA00023015"/>
    </source>
</evidence>
<dbReference type="EMBL" id="BAABGR010000015">
    <property type="protein sequence ID" value="GAA4516310.1"/>
    <property type="molecule type" value="Genomic_DNA"/>
</dbReference>
<dbReference type="InterPro" id="IPR014284">
    <property type="entry name" value="RNA_pol_sigma-70_dom"/>
</dbReference>
<sequence length="184" mass="21421">MHIDQIYIQYLKENNSKGIQLIYNKYAKQIVTLIVKNSGTEDDGYDIFQEALVDIYHMAQEKDFVLTTSFGAFLSIVCKRKWLNALKKNQRMPVTNLEQSVLYVEDDSSKQWDDMLEKVDKENRVMALLNTMGESCQQIIKRCMTEKHQEKIAEALGISYAYLRKKKSECMATLIRKVKESGLF</sequence>
<evidence type="ECO:0000313" key="6">
    <source>
        <dbReference type="EMBL" id="GAA4516310.1"/>
    </source>
</evidence>
<reference evidence="7" key="1">
    <citation type="journal article" date="2019" name="Int. J. Syst. Evol. Microbiol.">
        <title>The Global Catalogue of Microorganisms (GCM) 10K type strain sequencing project: providing services to taxonomists for standard genome sequencing and annotation.</title>
        <authorList>
            <consortium name="The Broad Institute Genomics Platform"/>
            <consortium name="The Broad Institute Genome Sequencing Center for Infectious Disease"/>
            <person name="Wu L."/>
            <person name="Ma J."/>
        </authorList>
    </citation>
    <scope>NUCLEOTIDE SEQUENCE [LARGE SCALE GENOMIC DNA]</scope>
    <source>
        <strain evidence="7">JCM 17858</strain>
    </source>
</reference>
<dbReference type="RefSeq" id="WP_039053727.1">
    <property type="nucleotide sequence ID" value="NZ_BAABGR010000015.1"/>
</dbReference>
<dbReference type="InterPro" id="IPR013324">
    <property type="entry name" value="RNA_pol_sigma_r3/r4-like"/>
</dbReference>
<dbReference type="PANTHER" id="PTHR43133">
    <property type="entry name" value="RNA POLYMERASE ECF-TYPE SIGMA FACTO"/>
    <property type="match status" value="1"/>
</dbReference>
<protein>
    <recommendedName>
        <fullName evidence="8">Sigma-70 family RNA polymerase sigma factor</fullName>
    </recommendedName>
</protein>
<evidence type="ECO:0000256" key="1">
    <source>
        <dbReference type="ARBA" id="ARBA00010641"/>
    </source>
</evidence>
<organism evidence="6 7">
    <name type="scientific">Sphingobacterium thermophilum</name>
    <dbReference type="NCBI Taxonomy" id="768534"/>
    <lineage>
        <taxon>Bacteria</taxon>
        <taxon>Pseudomonadati</taxon>
        <taxon>Bacteroidota</taxon>
        <taxon>Sphingobacteriia</taxon>
        <taxon>Sphingobacteriales</taxon>
        <taxon>Sphingobacteriaceae</taxon>
        <taxon>Sphingobacterium</taxon>
    </lineage>
</organism>
<dbReference type="Gene3D" id="1.10.1740.10">
    <property type="match status" value="1"/>
</dbReference>
<dbReference type="SUPFAM" id="SSF88659">
    <property type="entry name" value="Sigma3 and sigma4 domains of RNA polymerase sigma factors"/>
    <property type="match status" value="1"/>
</dbReference>
<name>A0ABP8R258_9SPHI</name>
<proteinExistence type="inferred from homology"/>
<comment type="similarity">
    <text evidence="1">Belongs to the sigma-70 factor family. ECF subfamily.</text>
</comment>
<evidence type="ECO:0000313" key="7">
    <source>
        <dbReference type="Proteomes" id="UP001500394"/>
    </source>
</evidence>
<keyword evidence="2" id="KW-0805">Transcription regulation</keyword>
<dbReference type="InterPro" id="IPR013325">
    <property type="entry name" value="RNA_pol_sigma_r2"/>
</dbReference>
<evidence type="ECO:0000256" key="3">
    <source>
        <dbReference type="ARBA" id="ARBA00023082"/>
    </source>
</evidence>
<dbReference type="NCBIfam" id="TIGR02937">
    <property type="entry name" value="sigma70-ECF"/>
    <property type="match status" value="1"/>
</dbReference>
<keyword evidence="5" id="KW-0804">Transcription</keyword>
<dbReference type="Proteomes" id="UP001500394">
    <property type="component" value="Unassembled WGS sequence"/>
</dbReference>
<keyword evidence="4" id="KW-0238">DNA-binding</keyword>
<dbReference type="InterPro" id="IPR039425">
    <property type="entry name" value="RNA_pol_sigma-70-like"/>
</dbReference>
<dbReference type="PANTHER" id="PTHR43133:SF8">
    <property type="entry name" value="RNA POLYMERASE SIGMA FACTOR HI_1459-RELATED"/>
    <property type="match status" value="1"/>
</dbReference>
<accession>A0ABP8R258</accession>
<evidence type="ECO:0000256" key="4">
    <source>
        <dbReference type="ARBA" id="ARBA00023125"/>
    </source>
</evidence>
<evidence type="ECO:0008006" key="8">
    <source>
        <dbReference type="Google" id="ProtNLM"/>
    </source>
</evidence>
<keyword evidence="7" id="KW-1185">Reference proteome</keyword>
<gene>
    <name evidence="6" type="ORF">GCM10023173_15430</name>
</gene>
<keyword evidence="3" id="KW-0731">Sigma factor</keyword>
<evidence type="ECO:0000256" key="5">
    <source>
        <dbReference type="ARBA" id="ARBA00023163"/>
    </source>
</evidence>
<dbReference type="SUPFAM" id="SSF88946">
    <property type="entry name" value="Sigma2 domain of RNA polymerase sigma factors"/>
    <property type="match status" value="1"/>
</dbReference>
<comment type="caution">
    <text evidence="6">The sequence shown here is derived from an EMBL/GenBank/DDBJ whole genome shotgun (WGS) entry which is preliminary data.</text>
</comment>